<dbReference type="InterPro" id="IPR016181">
    <property type="entry name" value="Acyl_CoA_acyltransferase"/>
</dbReference>
<organism evidence="4 5">
    <name type="scientific">Leifsonia shinshuensis</name>
    <dbReference type="NCBI Taxonomy" id="150026"/>
    <lineage>
        <taxon>Bacteria</taxon>
        <taxon>Bacillati</taxon>
        <taxon>Actinomycetota</taxon>
        <taxon>Actinomycetes</taxon>
        <taxon>Micrococcales</taxon>
        <taxon>Microbacteriaceae</taxon>
        <taxon>Leifsonia</taxon>
    </lineage>
</organism>
<dbReference type="Proteomes" id="UP000578352">
    <property type="component" value="Unassembled WGS sequence"/>
</dbReference>
<dbReference type="SUPFAM" id="SSF55729">
    <property type="entry name" value="Acyl-CoA N-acyltransferases (Nat)"/>
    <property type="match status" value="1"/>
</dbReference>
<keyword evidence="1 4" id="KW-0808">Transferase</keyword>
<proteinExistence type="predicted"/>
<protein>
    <submittedName>
        <fullName evidence="4">GNAT superfamily N-acetyltransferase</fullName>
    </submittedName>
</protein>
<dbReference type="Pfam" id="PF00583">
    <property type="entry name" value="Acetyltransf_1"/>
    <property type="match status" value="1"/>
</dbReference>
<gene>
    <name evidence="4" type="ORF">HNR13_000519</name>
</gene>
<dbReference type="Gene3D" id="3.40.630.30">
    <property type="match status" value="1"/>
</dbReference>
<evidence type="ECO:0000313" key="5">
    <source>
        <dbReference type="Proteomes" id="UP000578352"/>
    </source>
</evidence>
<dbReference type="InterPro" id="IPR000182">
    <property type="entry name" value="GNAT_dom"/>
</dbReference>
<evidence type="ECO:0000259" key="3">
    <source>
        <dbReference type="PROSITE" id="PS51186"/>
    </source>
</evidence>
<evidence type="ECO:0000313" key="4">
    <source>
        <dbReference type="EMBL" id="NYJ22232.1"/>
    </source>
</evidence>
<comment type="caution">
    <text evidence="4">The sequence shown here is derived from an EMBL/GenBank/DDBJ whole genome shotgun (WGS) entry which is preliminary data.</text>
</comment>
<evidence type="ECO:0000256" key="2">
    <source>
        <dbReference type="ARBA" id="ARBA00023315"/>
    </source>
</evidence>
<dbReference type="EMBL" id="JACCFL010000001">
    <property type="protein sequence ID" value="NYJ22232.1"/>
    <property type="molecule type" value="Genomic_DNA"/>
</dbReference>
<dbReference type="PANTHER" id="PTHR43877">
    <property type="entry name" value="AMINOALKYLPHOSPHONATE N-ACETYLTRANSFERASE-RELATED-RELATED"/>
    <property type="match status" value="1"/>
</dbReference>
<sequence>MIAELPLPTVLSGARSIELRRATRDDLHQLIALLGDDPISAGRGDIAEESDRPAYEAALDAIQSDAGNDVIAATDQSGRILGTLQLTRIPGMARRGSTRLLVEAVRVSSSARSSGIGTALMRWVLLEAAPSIGADLVQLTSDAQRADAHRFYERLGFVGSHIGFKYLLRH</sequence>
<reference evidence="4 5" key="1">
    <citation type="submission" date="2020-07" db="EMBL/GenBank/DDBJ databases">
        <title>Sequencing the genomes of 1000 actinobacteria strains.</title>
        <authorList>
            <person name="Klenk H.-P."/>
        </authorList>
    </citation>
    <scope>NUCLEOTIDE SEQUENCE [LARGE SCALE GENOMIC DNA]</scope>
    <source>
        <strain evidence="4 5">DSM 15165</strain>
    </source>
</reference>
<dbReference type="RefSeq" id="WP_179604301.1">
    <property type="nucleotide sequence ID" value="NZ_BAABEH010000001.1"/>
</dbReference>
<dbReference type="PROSITE" id="PS51186">
    <property type="entry name" value="GNAT"/>
    <property type="match status" value="1"/>
</dbReference>
<dbReference type="GO" id="GO:0016747">
    <property type="term" value="F:acyltransferase activity, transferring groups other than amino-acyl groups"/>
    <property type="evidence" value="ECO:0007669"/>
    <property type="project" value="InterPro"/>
</dbReference>
<keyword evidence="2" id="KW-0012">Acyltransferase</keyword>
<accession>A0A853CP61</accession>
<evidence type="ECO:0000256" key="1">
    <source>
        <dbReference type="ARBA" id="ARBA00022679"/>
    </source>
</evidence>
<dbReference type="InterPro" id="IPR050832">
    <property type="entry name" value="Bact_Acetyltransf"/>
</dbReference>
<name>A0A853CP61_9MICO</name>
<dbReference type="AlphaFoldDB" id="A0A853CP61"/>
<feature type="domain" description="N-acetyltransferase" evidence="3">
    <location>
        <begin position="17"/>
        <end position="170"/>
    </location>
</feature>